<reference evidence="3" key="1">
    <citation type="submission" date="2021-05" db="EMBL/GenBank/DDBJ databases">
        <title>The genome of the haptophyte Pavlova lutheri (Diacronema luteri, Pavlovales) - a model for lipid biosynthesis in eukaryotic algae.</title>
        <authorList>
            <person name="Hulatt C.J."/>
            <person name="Posewitz M.C."/>
        </authorList>
    </citation>
    <scope>NUCLEOTIDE SEQUENCE</scope>
    <source>
        <strain evidence="3">NIVA-4/92</strain>
    </source>
</reference>
<dbReference type="AlphaFoldDB" id="A0A8J5XGH9"/>
<dbReference type="EMBL" id="JAGTXO010000015">
    <property type="protein sequence ID" value="KAG8463678.1"/>
    <property type="molecule type" value="Genomic_DNA"/>
</dbReference>
<dbReference type="InterPro" id="IPR006694">
    <property type="entry name" value="Fatty_acid_hydroxylase"/>
</dbReference>
<evidence type="ECO:0000256" key="1">
    <source>
        <dbReference type="SAM" id="SignalP"/>
    </source>
</evidence>
<feature type="signal peptide" evidence="1">
    <location>
        <begin position="1"/>
        <end position="24"/>
    </location>
</feature>
<protein>
    <recommendedName>
        <fullName evidence="2">Fatty acid hydroxylase domain-containing protein</fullName>
    </recommendedName>
</protein>
<feature type="chain" id="PRO_5035203571" description="Fatty acid hydroxylase domain-containing protein" evidence="1">
    <location>
        <begin position="25"/>
        <end position="318"/>
    </location>
</feature>
<keyword evidence="4" id="KW-1185">Reference proteome</keyword>
<dbReference type="OrthoDB" id="539959at2759"/>
<dbReference type="Proteomes" id="UP000751190">
    <property type="component" value="Unassembled WGS sequence"/>
</dbReference>
<dbReference type="GO" id="GO:0008610">
    <property type="term" value="P:lipid biosynthetic process"/>
    <property type="evidence" value="ECO:0007669"/>
    <property type="project" value="InterPro"/>
</dbReference>
<dbReference type="Pfam" id="PF04116">
    <property type="entry name" value="FA_hydroxylase"/>
    <property type="match status" value="1"/>
</dbReference>
<evidence type="ECO:0000313" key="3">
    <source>
        <dbReference type="EMBL" id="KAG8463678.1"/>
    </source>
</evidence>
<gene>
    <name evidence="3" type="ORF">KFE25_003951</name>
</gene>
<dbReference type="GO" id="GO:0016491">
    <property type="term" value="F:oxidoreductase activity"/>
    <property type="evidence" value="ECO:0007669"/>
    <property type="project" value="InterPro"/>
</dbReference>
<proteinExistence type="predicted"/>
<accession>A0A8J5XGH9</accession>
<name>A0A8J5XGH9_DIALT</name>
<dbReference type="GO" id="GO:0005506">
    <property type="term" value="F:iron ion binding"/>
    <property type="evidence" value="ECO:0007669"/>
    <property type="project" value="InterPro"/>
</dbReference>
<feature type="domain" description="Fatty acid hydroxylase" evidence="2">
    <location>
        <begin position="133"/>
        <end position="268"/>
    </location>
</feature>
<evidence type="ECO:0000313" key="4">
    <source>
        <dbReference type="Proteomes" id="UP000751190"/>
    </source>
</evidence>
<sequence>MLAASLAVAWSLGALRLTPRALVAAPPVAPARTGSAAPSPAAAYDSLRTLRESRPPEAQPLVSASQLDPALAAALSAAGCNFDVPTTMRAAARTFLAHPTPSLIFAFLALTLWARAAIGAPLGAADMVAAAATSVAWWVQEWWLHDRLLHSSRAWYGQLMHRAHHDLPFFHVSIDAPRIAACWFCAVALLAAAGAGAGALPAPVCASSLAAYTLWGLVYEWSHFIAHTRVPLRGHWARVRAHHTLHHVHSDEHWLAFCVPALDGMFGTRPRPAEVARTAGGRQGVEDGRPRRAGPRRQLWFSWARAARDGRAVPAAGG</sequence>
<organism evidence="3 4">
    <name type="scientific">Diacronema lutheri</name>
    <name type="common">Unicellular marine alga</name>
    <name type="synonym">Monochrysis lutheri</name>
    <dbReference type="NCBI Taxonomy" id="2081491"/>
    <lineage>
        <taxon>Eukaryota</taxon>
        <taxon>Haptista</taxon>
        <taxon>Haptophyta</taxon>
        <taxon>Pavlovophyceae</taxon>
        <taxon>Pavlovales</taxon>
        <taxon>Pavlovaceae</taxon>
        <taxon>Diacronema</taxon>
    </lineage>
</organism>
<keyword evidence="1" id="KW-0732">Signal</keyword>
<comment type="caution">
    <text evidence="3">The sequence shown here is derived from an EMBL/GenBank/DDBJ whole genome shotgun (WGS) entry which is preliminary data.</text>
</comment>
<evidence type="ECO:0000259" key="2">
    <source>
        <dbReference type="Pfam" id="PF04116"/>
    </source>
</evidence>